<dbReference type="PANTHER" id="PTHR12311">
    <property type="entry name" value="ACTIVATOR OF BASAL TRANSCRIPTION 1"/>
    <property type="match status" value="1"/>
</dbReference>
<sequence length="268" mass="30917">MGSDSSNDEDQQTHFYEESRKEHDDGNELGQNGKKDRNMKKKEKQKQKLLRQTAKAKNRGVCYLSRIPPHLKPLKLRHLLSQYGEVLRIYLAPEDHAVKLRRKLAGKNTGKNFTEGWVEFANKKDAKRIAKMLNGEPMGGKKRSAYYYDLWNIKYLKKFKWDNLTEEIAYKNAVREQKQAADISAAKRERDFYLSKVDQSKAISAMEERKLKRQRVDDPSSVPDDDSTLATGSSKFVRHFTQKKSVADRGDDGPRLSQNILVAVLGRK</sequence>
<feature type="region of interest" description="Disordered" evidence="6">
    <location>
        <begin position="1"/>
        <end position="54"/>
    </location>
</feature>
<feature type="compositionally biased region" description="Basic residues" evidence="6">
    <location>
        <begin position="37"/>
        <end position="54"/>
    </location>
</feature>
<feature type="domain" description="RRM" evidence="7">
    <location>
        <begin position="60"/>
        <end position="142"/>
    </location>
</feature>
<gene>
    <name evidence="8" type="ORF">KP509_03G036600</name>
</gene>
<dbReference type="InterPro" id="IPR000504">
    <property type="entry name" value="RRM_dom"/>
</dbReference>
<evidence type="ECO:0000256" key="5">
    <source>
        <dbReference type="PROSITE-ProRule" id="PRU00176"/>
    </source>
</evidence>
<dbReference type="PANTHER" id="PTHR12311:SF7">
    <property type="entry name" value="ACTIVATOR OF BASAL TRANSCRIPTION 1"/>
    <property type="match status" value="1"/>
</dbReference>
<dbReference type="AlphaFoldDB" id="A0A8T2V2K9"/>
<evidence type="ECO:0000313" key="9">
    <source>
        <dbReference type="Proteomes" id="UP000825935"/>
    </source>
</evidence>
<dbReference type="Proteomes" id="UP000825935">
    <property type="component" value="Chromosome 3"/>
</dbReference>
<dbReference type="GO" id="GO:0000447">
    <property type="term" value="P:endonucleolytic cleavage in ITS1 to separate SSU-rRNA from 5.8S rRNA and LSU-rRNA from tricistronic rRNA transcript (SSU-rRNA, 5.8S rRNA, LSU-rRNA)"/>
    <property type="evidence" value="ECO:0007669"/>
    <property type="project" value="TreeGrafter"/>
</dbReference>
<keyword evidence="3 5" id="KW-0694">RNA-binding</keyword>
<dbReference type="Pfam" id="PF00076">
    <property type="entry name" value="RRM_1"/>
    <property type="match status" value="1"/>
</dbReference>
<dbReference type="GO" id="GO:0000480">
    <property type="term" value="P:endonucleolytic cleavage in 5'-ETS of tricistronic rRNA transcript (SSU-rRNA, 5.8S rRNA, LSU-rRNA)"/>
    <property type="evidence" value="ECO:0007669"/>
    <property type="project" value="TreeGrafter"/>
</dbReference>
<dbReference type="OrthoDB" id="287393at2759"/>
<evidence type="ECO:0000256" key="3">
    <source>
        <dbReference type="ARBA" id="ARBA00022884"/>
    </source>
</evidence>
<dbReference type="InterPro" id="IPR035979">
    <property type="entry name" value="RBD_domain_sf"/>
</dbReference>
<dbReference type="EMBL" id="CM035408">
    <property type="protein sequence ID" value="KAH7441400.1"/>
    <property type="molecule type" value="Genomic_DNA"/>
</dbReference>
<protein>
    <recommendedName>
        <fullName evidence="7">RRM domain-containing protein</fullName>
    </recommendedName>
</protein>
<proteinExistence type="inferred from homology"/>
<comment type="caution">
    <text evidence="8">The sequence shown here is derived from an EMBL/GenBank/DDBJ whole genome shotgun (WGS) entry which is preliminary data.</text>
</comment>
<accession>A0A8T2V2K9</accession>
<dbReference type="InterPro" id="IPR039119">
    <property type="entry name" value="ABT1/Esf2"/>
</dbReference>
<evidence type="ECO:0000259" key="7">
    <source>
        <dbReference type="PROSITE" id="PS50102"/>
    </source>
</evidence>
<dbReference type="GO" id="GO:0005730">
    <property type="term" value="C:nucleolus"/>
    <property type="evidence" value="ECO:0007669"/>
    <property type="project" value="UniProtKB-SubCell"/>
</dbReference>
<evidence type="ECO:0000256" key="1">
    <source>
        <dbReference type="ARBA" id="ARBA00004604"/>
    </source>
</evidence>
<dbReference type="InterPro" id="IPR012677">
    <property type="entry name" value="Nucleotide-bd_a/b_plait_sf"/>
</dbReference>
<feature type="region of interest" description="Disordered" evidence="6">
    <location>
        <begin position="208"/>
        <end position="231"/>
    </location>
</feature>
<dbReference type="PROSITE" id="PS50102">
    <property type="entry name" value="RRM"/>
    <property type="match status" value="1"/>
</dbReference>
<evidence type="ECO:0000256" key="2">
    <source>
        <dbReference type="ARBA" id="ARBA00005819"/>
    </source>
</evidence>
<feature type="compositionally biased region" description="Basic and acidic residues" evidence="6">
    <location>
        <begin position="11"/>
        <end position="26"/>
    </location>
</feature>
<dbReference type="GO" id="GO:0003723">
    <property type="term" value="F:RNA binding"/>
    <property type="evidence" value="ECO:0007669"/>
    <property type="project" value="UniProtKB-UniRule"/>
</dbReference>
<evidence type="ECO:0000256" key="6">
    <source>
        <dbReference type="SAM" id="MobiDB-lite"/>
    </source>
</evidence>
<feature type="compositionally biased region" description="Acidic residues" evidence="6">
    <location>
        <begin position="1"/>
        <end position="10"/>
    </location>
</feature>
<evidence type="ECO:0000313" key="8">
    <source>
        <dbReference type="EMBL" id="KAH7441400.1"/>
    </source>
</evidence>
<comment type="similarity">
    <text evidence="2">Belongs to the ESF2/ABP1 family.</text>
</comment>
<keyword evidence="4" id="KW-0539">Nucleus</keyword>
<evidence type="ECO:0000256" key="4">
    <source>
        <dbReference type="ARBA" id="ARBA00023242"/>
    </source>
</evidence>
<reference evidence="8" key="1">
    <citation type="submission" date="2021-08" db="EMBL/GenBank/DDBJ databases">
        <title>WGS assembly of Ceratopteris richardii.</title>
        <authorList>
            <person name="Marchant D.B."/>
            <person name="Chen G."/>
            <person name="Jenkins J."/>
            <person name="Shu S."/>
            <person name="Leebens-Mack J."/>
            <person name="Grimwood J."/>
            <person name="Schmutz J."/>
            <person name="Soltis P."/>
            <person name="Soltis D."/>
            <person name="Chen Z.-H."/>
        </authorList>
    </citation>
    <scope>NUCLEOTIDE SEQUENCE</scope>
    <source>
        <strain evidence="8">Whitten #5841</strain>
        <tissue evidence="8">Leaf</tissue>
    </source>
</reference>
<keyword evidence="9" id="KW-1185">Reference proteome</keyword>
<dbReference type="GO" id="GO:0000472">
    <property type="term" value="P:endonucleolytic cleavage to generate mature 5'-end of SSU-rRNA from (SSU-rRNA, 5.8S rRNA, LSU-rRNA)"/>
    <property type="evidence" value="ECO:0007669"/>
    <property type="project" value="TreeGrafter"/>
</dbReference>
<comment type="subcellular location">
    <subcellularLocation>
        <location evidence="1">Nucleus</location>
        <location evidence="1">Nucleolus</location>
    </subcellularLocation>
</comment>
<dbReference type="OMA" id="FKWIHLV"/>
<dbReference type="SMART" id="SM00360">
    <property type="entry name" value="RRM"/>
    <property type="match status" value="1"/>
</dbReference>
<feature type="compositionally biased region" description="Basic and acidic residues" evidence="6">
    <location>
        <begin position="208"/>
        <end position="218"/>
    </location>
</feature>
<organism evidence="8 9">
    <name type="scientific">Ceratopteris richardii</name>
    <name type="common">Triangle waterfern</name>
    <dbReference type="NCBI Taxonomy" id="49495"/>
    <lineage>
        <taxon>Eukaryota</taxon>
        <taxon>Viridiplantae</taxon>
        <taxon>Streptophyta</taxon>
        <taxon>Embryophyta</taxon>
        <taxon>Tracheophyta</taxon>
        <taxon>Polypodiopsida</taxon>
        <taxon>Polypodiidae</taxon>
        <taxon>Polypodiales</taxon>
        <taxon>Pteridineae</taxon>
        <taxon>Pteridaceae</taxon>
        <taxon>Parkerioideae</taxon>
        <taxon>Ceratopteris</taxon>
    </lineage>
</organism>
<dbReference type="InterPro" id="IPR034353">
    <property type="entry name" value="ABT1/ESF2_RRM"/>
</dbReference>
<dbReference type="SUPFAM" id="SSF54928">
    <property type="entry name" value="RNA-binding domain, RBD"/>
    <property type="match status" value="1"/>
</dbReference>
<dbReference type="Gene3D" id="3.30.70.330">
    <property type="match status" value="1"/>
</dbReference>
<dbReference type="GO" id="GO:0034462">
    <property type="term" value="P:small-subunit processome assembly"/>
    <property type="evidence" value="ECO:0007669"/>
    <property type="project" value="TreeGrafter"/>
</dbReference>
<name>A0A8T2V2K9_CERRI</name>
<dbReference type="CDD" id="cd12263">
    <property type="entry name" value="RRM_ABT1_like"/>
    <property type="match status" value="1"/>
</dbReference>